<evidence type="ECO:0008006" key="3">
    <source>
        <dbReference type="Google" id="ProtNLM"/>
    </source>
</evidence>
<dbReference type="Proteomes" id="UP000299102">
    <property type="component" value="Unassembled WGS sequence"/>
</dbReference>
<proteinExistence type="predicted"/>
<organism evidence="1 2">
    <name type="scientific">Eumeta variegata</name>
    <name type="common">Bagworm moth</name>
    <name type="synonym">Eumeta japonica</name>
    <dbReference type="NCBI Taxonomy" id="151549"/>
    <lineage>
        <taxon>Eukaryota</taxon>
        <taxon>Metazoa</taxon>
        <taxon>Ecdysozoa</taxon>
        <taxon>Arthropoda</taxon>
        <taxon>Hexapoda</taxon>
        <taxon>Insecta</taxon>
        <taxon>Pterygota</taxon>
        <taxon>Neoptera</taxon>
        <taxon>Endopterygota</taxon>
        <taxon>Lepidoptera</taxon>
        <taxon>Glossata</taxon>
        <taxon>Ditrysia</taxon>
        <taxon>Tineoidea</taxon>
        <taxon>Psychidae</taxon>
        <taxon>Oiketicinae</taxon>
        <taxon>Eumeta</taxon>
    </lineage>
</organism>
<gene>
    <name evidence="1" type="ORF">EVAR_351_1</name>
</gene>
<dbReference type="EMBL" id="BGZK01000002">
    <property type="protein sequence ID" value="GBO98957.1"/>
    <property type="molecule type" value="Genomic_DNA"/>
</dbReference>
<sequence>MNKECRFCGALKWKEEAAGMCCSGGKVALASIDEPVEPLKELFSHETDESRRFLKNIRKYNTCFHMTSFGADNIVSMPGFCPTFTIQGQVYHTIGSLLPATNTQPKFCKFISWAMRKHKLIGVLSTCKVWIETRFKNTTSST</sequence>
<dbReference type="AlphaFoldDB" id="A0A4C1SCN7"/>
<evidence type="ECO:0000313" key="1">
    <source>
        <dbReference type="EMBL" id="GBO98957.1"/>
    </source>
</evidence>
<name>A0A4C1SCN7_EUMVA</name>
<evidence type="ECO:0000313" key="2">
    <source>
        <dbReference type="Proteomes" id="UP000299102"/>
    </source>
</evidence>
<dbReference type="OrthoDB" id="1728974at2759"/>
<dbReference type="PANTHER" id="PTHR45786:SF74">
    <property type="entry name" value="ATP-DEPENDENT DNA HELICASE"/>
    <property type="match status" value="1"/>
</dbReference>
<comment type="caution">
    <text evidence="1">The sequence shown here is derived from an EMBL/GenBank/DDBJ whole genome shotgun (WGS) entry which is preliminary data.</text>
</comment>
<keyword evidence="2" id="KW-1185">Reference proteome</keyword>
<accession>A0A4C1SCN7</accession>
<reference evidence="1 2" key="1">
    <citation type="journal article" date="2019" name="Commun. Biol.">
        <title>The bagworm genome reveals a unique fibroin gene that provides high tensile strength.</title>
        <authorList>
            <person name="Kono N."/>
            <person name="Nakamura H."/>
            <person name="Ohtoshi R."/>
            <person name="Tomita M."/>
            <person name="Numata K."/>
            <person name="Arakawa K."/>
        </authorList>
    </citation>
    <scope>NUCLEOTIDE SEQUENCE [LARGE SCALE GENOMIC DNA]</scope>
</reference>
<dbReference type="STRING" id="151549.A0A4C1SCN7"/>
<dbReference type="PANTHER" id="PTHR45786">
    <property type="entry name" value="DNA BINDING PROTEIN-LIKE"/>
    <property type="match status" value="1"/>
</dbReference>
<protein>
    <recommendedName>
        <fullName evidence="3">Helitron helicase-like domain-containing protein</fullName>
    </recommendedName>
</protein>